<feature type="signal peptide" evidence="5">
    <location>
        <begin position="1"/>
        <end position="21"/>
    </location>
</feature>
<dbReference type="PANTHER" id="PTHR35889:SF3">
    <property type="entry name" value="F-BOX DOMAIN-CONTAINING PROTEIN"/>
    <property type="match status" value="1"/>
</dbReference>
<feature type="chain" id="PRO_5045971677" description="Cytochrome c domain-containing protein" evidence="5">
    <location>
        <begin position="22"/>
        <end position="129"/>
    </location>
</feature>
<evidence type="ECO:0000313" key="8">
    <source>
        <dbReference type="Proteomes" id="UP000634522"/>
    </source>
</evidence>
<dbReference type="Proteomes" id="UP000634522">
    <property type="component" value="Unassembled WGS sequence"/>
</dbReference>
<evidence type="ECO:0000256" key="5">
    <source>
        <dbReference type="SAM" id="SignalP"/>
    </source>
</evidence>
<protein>
    <recommendedName>
        <fullName evidence="6">Cytochrome c domain-containing protein</fullName>
    </recommendedName>
</protein>
<dbReference type="InterPro" id="IPR036909">
    <property type="entry name" value="Cyt_c-like_dom_sf"/>
</dbReference>
<keyword evidence="8" id="KW-1185">Reference proteome</keyword>
<organism evidence="7 8">
    <name type="scientific">Aromatoleum toluolicum</name>
    <dbReference type="NCBI Taxonomy" id="90060"/>
    <lineage>
        <taxon>Bacteria</taxon>
        <taxon>Pseudomonadati</taxon>
        <taxon>Pseudomonadota</taxon>
        <taxon>Betaproteobacteria</taxon>
        <taxon>Rhodocyclales</taxon>
        <taxon>Rhodocyclaceae</taxon>
        <taxon>Aromatoleum</taxon>
    </lineage>
</organism>
<accession>A0ABX1NAV3</accession>
<proteinExistence type="predicted"/>
<keyword evidence="5" id="KW-0732">Signal</keyword>
<keyword evidence="2 4" id="KW-0479">Metal-binding</keyword>
<keyword evidence="3 4" id="KW-0408">Iron</keyword>
<evidence type="ECO:0000313" key="7">
    <source>
        <dbReference type="EMBL" id="NMF96389.1"/>
    </source>
</evidence>
<reference evidence="7 8" key="1">
    <citation type="submission" date="2019-12" db="EMBL/GenBank/DDBJ databases">
        <title>Comparative genomics gives insights into the taxonomy of the Azoarcus-Aromatoleum group and reveals separate origins of nif in the plant-associated Azoarcus and non-plant-associated Aromatoleum sub-groups.</title>
        <authorList>
            <person name="Lafos M."/>
            <person name="Maluk M."/>
            <person name="Batista M."/>
            <person name="Junghare M."/>
            <person name="Carmona M."/>
            <person name="Faoro H."/>
            <person name="Cruz L.M."/>
            <person name="Battistoni F."/>
            <person name="De Souza E."/>
            <person name="Pedrosa F."/>
            <person name="Chen W.-M."/>
            <person name="Poole P.S."/>
            <person name="Dixon R.A."/>
            <person name="James E.K."/>
        </authorList>
    </citation>
    <scope>NUCLEOTIDE SEQUENCE [LARGE SCALE GENOMIC DNA]</scope>
    <source>
        <strain evidence="7 8">T</strain>
    </source>
</reference>
<dbReference type="InterPro" id="IPR009056">
    <property type="entry name" value="Cyt_c-like_dom"/>
</dbReference>
<feature type="domain" description="Cytochrome c" evidence="6">
    <location>
        <begin position="17"/>
        <end position="126"/>
    </location>
</feature>
<evidence type="ECO:0000256" key="3">
    <source>
        <dbReference type="ARBA" id="ARBA00023004"/>
    </source>
</evidence>
<keyword evidence="1 4" id="KW-0349">Heme</keyword>
<comment type="caution">
    <text evidence="7">The sequence shown here is derived from an EMBL/GenBank/DDBJ whole genome shotgun (WGS) entry which is preliminary data.</text>
</comment>
<dbReference type="PANTHER" id="PTHR35889">
    <property type="entry name" value="CYCLOINULO-OLIGOSACCHARIDE FRUCTANOTRANSFERASE-RELATED"/>
    <property type="match status" value="1"/>
</dbReference>
<gene>
    <name evidence="7" type="ORF">GPA27_03130</name>
</gene>
<dbReference type="RefSeq" id="WP_169137753.1">
    <property type="nucleotide sequence ID" value="NZ_WTVS01000004.1"/>
</dbReference>
<dbReference type="EMBL" id="WTVS01000004">
    <property type="protein sequence ID" value="NMF96389.1"/>
    <property type="molecule type" value="Genomic_DNA"/>
</dbReference>
<dbReference type="PROSITE" id="PS51007">
    <property type="entry name" value="CYTC"/>
    <property type="match status" value="1"/>
</dbReference>
<evidence type="ECO:0000256" key="4">
    <source>
        <dbReference type="PROSITE-ProRule" id="PRU00433"/>
    </source>
</evidence>
<evidence type="ECO:0000256" key="1">
    <source>
        <dbReference type="ARBA" id="ARBA00022617"/>
    </source>
</evidence>
<sequence length="129" mass="13623">MRRQVMVGVLCGSALAGMAQAGDVQFARDVVPIFKTSCVMCHLPGNGPAGLALHPKGGYANLVGVASTQSPLLRVDPGKPDESYLYRKLVGTHAEAGGSGERMPFGDMQLGEEQIDVIRRWIADGAKAE</sequence>
<evidence type="ECO:0000256" key="2">
    <source>
        <dbReference type="ARBA" id="ARBA00022723"/>
    </source>
</evidence>
<evidence type="ECO:0000259" key="6">
    <source>
        <dbReference type="PROSITE" id="PS51007"/>
    </source>
</evidence>
<name>A0ABX1NAV3_9RHOO</name>
<dbReference type="SUPFAM" id="SSF46626">
    <property type="entry name" value="Cytochrome c"/>
    <property type="match status" value="1"/>
</dbReference>